<evidence type="ECO:0000313" key="1">
    <source>
        <dbReference type="EMBL" id="KAI5075006.1"/>
    </source>
</evidence>
<gene>
    <name evidence="1" type="ORF">GOP47_0010967</name>
</gene>
<protein>
    <submittedName>
        <fullName evidence="1">Uncharacterized protein</fullName>
    </submittedName>
</protein>
<reference evidence="1" key="1">
    <citation type="submission" date="2021-01" db="EMBL/GenBank/DDBJ databases">
        <title>Adiantum capillus-veneris genome.</title>
        <authorList>
            <person name="Fang Y."/>
            <person name="Liao Q."/>
        </authorList>
    </citation>
    <scope>NUCLEOTIDE SEQUENCE</scope>
    <source>
        <strain evidence="1">H3</strain>
        <tissue evidence="1">Leaf</tissue>
    </source>
</reference>
<keyword evidence="2" id="KW-1185">Reference proteome</keyword>
<dbReference type="AlphaFoldDB" id="A0A9D4UW27"/>
<dbReference type="Proteomes" id="UP000886520">
    <property type="component" value="Chromosome 10"/>
</dbReference>
<proteinExistence type="predicted"/>
<dbReference type="EMBL" id="JABFUD020000010">
    <property type="protein sequence ID" value="KAI5075006.1"/>
    <property type="molecule type" value="Genomic_DNA"/>
</dbReference>
<name>A0A9D4UW27_ADICA</name>
<comment type="caution">
    <text evidence="1">The sequence shown here is derived from an EMBL/GenBank/DDBJ whole genome shotgun (WGS) entry which is preliminary data.</text>
</comment>
<evidence type="ECO:0000313" key="2">
    <source>
        <dbReference type="Proteomes" id="UP000886520"/>
    </source>
</evidence>
<organism evidence="1 2">
    <name type="scientific">Adiantum capillus-veneris</name>
    <name type="common">Maidenhair fern</name>
    <dbReference type="NCBI Taxonomy" id="13818"/>
    <lineage>
        <taxon>Eukaryota</taxon>
        <taxon>Viridiplantae</taxon>
        <taxon>Streptophyta</taxon>
        <taxon>Embryophyta</taxon>
        <taxon>Tracheophyta</taxon>
        <taxon>Polypodiopsida</taxon>
        <taxon>Polypodiidae</taxon>
        <taxon>Polypodiales</taxon>
        <taxon>Pteridineae</taxon>
        <taxon>Pteridaceae</taxon>
        <taxon>Vittarioideae</taxon>
        <taxon>Adiantum</taxon>
    </lineage>
</organism>
<sequence>MVLSPLGSGKLLSTLVVEKLSFYVMGPSEILYQIPSLNFALCADLVLKNWYGETMDLPPVALPYSLHGHTTSFMHPLLVPLAAPCCLLLVAHLPAHHPSTTQWCHPVDFSTALPSVL</sequence>
<accession>A0A9D4UW27</accession>